<accession>A0A0G3BR41</accession>
<dbReference type="Proteomes" id="UP000035352">
    <property type="component" value="Chromosome"/>
</dbReference>
<evidence type="ECO:0000313" key="2">
    <source>
        <dbReference type="EMBL" id="AKJ31892.1"/>
    </source>
</evidence>
<organism evidence="2 3">
    <name type="scientific">Caldimonas brevitalea</name>
    <dbReference type="NCBI Taxonomy" id="413882"/>
    <lineage>
        <taxon>Bacteria</taxon>
        <taxon>Pseudomonadati</taxon>
        <taxon>Pseudomonadota</taxon>
        <taxon>Betaproteobacteria</taxon>
        <taxon>Burkholderiales</taxon>
        <taxon>Sphaerotilaceae</taxon>
        <taxon>Caldimonas</taxon>
    </lineage>
</organism>
<protein>
    <submittedName>
        <fullName evidence="2">Uncharacterized protein</fullName>
    </submittedName>
</protein>
<dbReference type="InterPro" id="IPR049847">
    <property type="entry name" value="CrpP-rel"/>
</dbReference>
<dbReference type="OrthoDB" id="9155176at2"/>
<feature type="region of interest" description="Disordered" evidence="1">
    <location>
        <begin position="1"/>
        <end position="35"/>
    </location>
</feature>
<evidence type="ECO:0000256" key="1">
    <source>
        <dbReference type="SAM" id="MobiDB-lite"/>
    </source>
</evidence>
<reference evidence="2 3" key="1">
    <citation type="submission" date="2015-05" db="EMBL/GenBank/DDBJ databases">
        <authorList>
            <person name="Tang B."/>
            <person name="Yu Y."/>
        </authorList>
    </citation>
    <scope>NUCLEOTIDE SEQUENCE [LARGE SCALE GENOMIC DNA]</scope>
    <source>
        <strain evidence="2 3">DSM 7029</strain>
    </source>
</reference>
<dbReference type="AlphaFoldDB" id="A0A0G3BR41"/>
<gene>
    <name evidence="2" type="ORF">AAW51_5201</name>
</gene>
<name>A0A0G3BR41_9BURK</name>
<dbReference type="EMBL" id="CP011371">
    <property type="protein sequence ID" value="AKJ31892.1"/>
    <property type="molecule type" value="Genomic_DNA"/>
</dbReference>
<evidence type="ECO:0000313" key="3">
    <source>
        <dbReference type="Proteomes" id="UP000035352"/>
    </source>
</evidence>
<dbReference type="RefSeq" id="WP_053013921.1">
    <property type="nucleotide sequence ID" value="NZ_CP011371.1"/>
</dbReference>
<sequence>MKAPFDESALEREGARAARGGHAWQSNPFLKRENMPAVTGESLREWSRKHDAWQRGFEGYGRRSDADAKEPLSAEPLGQLVEERLRRIPRLQAEMQGGVDGFRLTLPKPHSRDAEGRNWDIDGFECGSLQEGEWALEIRSAIDELRDRYDLA</sequence>
<dbReference type="KEGG" id="pbh:AAW51_5201"/>
<dbReference type="NCBIfam" id="NF041856">
    <property type="entry name" value="CrpP_rel_fam"/>
    <property type="match status" value="1"/>
</dbReference>
<proteinExistence type="predicted"/>
<keyword evidence="3" id="KW-1185">Reference proteome</keyword>